<evidence type="ECO:0000256" key="4">
    <source>
        <dbReference type="ARBA" id="ARBA00022771"/>
    </source>
</evidence>
<keyword evidence="4 7" id="KW-0863">Zinc-finger</keyword>
<protein>
    <recommendedName>
        <fullName evidence="8">C2H2-type domain-containing protein</fullName>
    </recommendedName>
</protein>
<dbReference type="Gene3D" id="3.30.160.60">
    <property type="entry name" value="Classic Zinc Finger"/>
    <property type="match status" value="1"/>
</dbReference>
<name>A0A9P4MXY4_9PLEO</name>
<dbReference type="SMART" id="SM00355">
    <property type="entry name" value="ZnF_C2H2"/>
    <property type="match status" value="2"/>
</dbReference>
<comment type="subcellular location">
    <subcellularLocation>
        <location evidence="1">Nucleus</location>
    </subcellularLocation>
</comment>
<dbReference type="PROSITE" id="PS00028">
    <property type="entry name" value="ZINC_FINGER_C2H2_1"/>
    <property type="match status" value="2"/>
</dbReference>
<keyword evidence="6" id="KW-0539">Nucleus</keyword>
<keyword evidence="10" id="KW-1185">Reference proteome</keyword>
<keyword evidence="3" id="KW-0677">Repeat</keyword>
<dbReference type="GO" id="GO:0005634">
    <property type="term" value="C:nucleus"/>
    <property type="evidence" value="ECO:0007669"/>
    <property type="project" value="UniProtKB-SubCell"/>
</dbReference>
<evidence type="ECO:0000256" key="2">
    <source>
        <dbReference type="ARBA" id="ARBA00022723"/>
    </source>
</evidence>
<dbReference type="Proteomes" id="UP000799536">
    <property type="component" value="Unassembled WGS sequence"/>
</dbReference>
<evidence type="ECO:0000259" key="8">
    <source>
        <dbReference type="PROSITE" id="PS50157"/>
    </source>
</evidence>
<evidence type="ECO:0000313" key="10">
    <source>
        <dbReference type="Proteomes" id="UP000799536"/>
    </source>
</evidence>
<dbReference type="PANTHER" id="PTHR24394:SF29">
    <property type="entry name" value="MYONEURIN"/>
    <property type="match status" value="1"/>
</dbReference>
<dbReference type="InterPro" id="IPR036236">
    <property type="entry name" value="Znf_C2H2_sf"/>
</dbReference>
<dbReference type="GO" id="GO:0000981">
    <property type="term" value="F:DNA-binding transcription factor activity, RNA polymerase II-specific"/>
    <property type="evidence" value="ECO:0007669"/>
    <property type="project" value="TreeGrafter"/>
</dbReference>
<evidence type="ECO:0000313" key="9">
    <source>
        <dbReference type="EMBL" id="KAF2203708.1"/>
    </source>
</evidence>
<dbReference type="InterPro" id="IPR013087">
    <property type="entry name" value="Znf_C2H2_type"/>
</dbReference>
<dbReference type="OrthoDB" id="21416at2759"/>
<dbReference type="EMBL" id="ML993895">
    <property type="protein sequence ID" value="KAF2203708.1"/>
    <property type="molecule type" value="Genomic_DNA"/>
</dbReference>
<keyword evidence="5" id="KW-0862">Zinc</keyword>
<keyword evidence="2" id="KW-0479">Metal-binding</keyword>
<organism evidence="9 10">
    <name type="scientific">Delitschia confertaspora ATCC 74209</name>
    <dbReference type="NCBI Taxonomy" id="1513339"/>
    <lineage>
        <taxon>Eukaryota</taxon>
        <taxon>Fungi</taxon>
        <taxon>Dikarya</taxon>
        <taxon>Ascomycota</taxon>
        <taxon>Pezizomycotina</taxon>
        <taxon>Dothideomycetes</taxon>
        <taxon>Pleosporomycetidae</taxon>
        <taxon>Pleosporales</taxon>
        <taxon>Delitschiaceae</taxon>
        <taxon>Delitschia</taxon>
    </lineage>
</organism>
<evidence type="ECO:0000256" key="6">
    <source>
        <dbReference type="ARBA" id="ARBA00023242"/>
    </source>
</evidence>
<proteinExistence type="predicted"/>
<dbReference type="PANTHER" id="PTHR24394">
    <property type="entry name" value="ZINC FINGER PROTEIN"/>
    <property type="match status" value="1"/>
</dbReference>
<accession>A0A9P4MXY4</accession>
<evidence type="ECO:0000256" key="5">
    <source>
        <dbReference type="ARBA" id="ARBA00022833"/>
    </source>
</evidence>
<feature type="domain" description="C2H2-type" evidence="8">
    <location>
        <begin position="83"/>
        <end position="108"/>
    </location>
</feature>
<feature type="domain" description="C2H2-type" evidence="8">
    <location>
        <begin position="55"/>
        <end position="82"/>
    </location>
</feature>
<comment type="caution">
    <text evidence="9">The sequence shown here is derived from an EMBL/GenBank/DDBJ whole genome shotgun (WGS) entry which is preliminary data.</text>
</comment>
<reference evidence="9" key="1">
    <citation type="journal article" date="2020" name="Stud. Mycol.">
        <title>101 Dothideomycetes genomes: a test case for predicting lifestyles and emergence of pathogens.</title>
        <authorList>
            <person name="Haridas S."/>
            <person name="Albert R."/>
            <person name="Binder M."/>
            <person name="Bloem J."/>
            <person name="Labutti K."/>
            <person name="Salamov A."/>
            <person name="Andreopoulos B."/>
            <person name="Baker S."/>
            <person name="Barry K."/>
            <person name="Bills G."/>
            <person name="Bluhm B."/>
            <person name="Cannon C."/>
            <person name="Castanera R."/>
            <person name="Culley D."/>
            <person name="Daum C."/>
            <person name="Ezra D."/>
            <person name="Gonzalez J."/>
            <person name="Henrissat B."/>
            <person name="Kuo A."/>
            <person name="Liang C."/>
            <person name="Lipzen A."/>
            <person name="Lutzoni F."/>
            <person name="Magnuson J."/>
            <person name="Mondo S."/>
            <person name="Nolan M."/>
            <person name="Ohm R."/>
            <person name="Pangilinan J."/>
            <person name="Park H.-J."/>
            <person name="Ramirez L."/>
            <person name="Alfaro M."/>
            <person name="Sun H."/>
            <person name="Tritt A."/>
            <person name="Yoshinaga Y."/>
            <person name="Zwiers L.-H."/>
            <person name="Turgeon B."/>
            <person name="Goodwin S."/>
            <person name="Spatafora J."/>
            <person name="Crous P."/>
            <person name="Grigoriev I."/>
        </authorList>
    </citation>
    <scope>NUCLEOTIDE SEQUENCE</scope>
    <source>
        <strain evidence="9">ATCC 74209</strain>
    </source>
</reference>
<evidence type="ECO:0000256" key="7">
    <source>
        <dbReference type="PROSITE-ProRule" id="PRU00042"/>
    </source>
</evidence>
<gene>
    <name evidence="9" type="ORF">GQ43DRAFT_498183</name>
</gene>
<sequence length="108" mass="12606">MKPNQGQNCKIASTLIRNSVRIRNWNRISAPITRNSVNWGASFRPTIKKPVISQWNCHVCGKNFTKNFHPRNHILSHNGARLHACLECGKAFIRLNEMKRHQKIHDRR</sequence>
<dbReference type="GO" id="GO:0008270">
    <property type="term" value="F:zinc ion binding"/>
    <property type="evidence" value="ECO:0007669"/>
    <property type="project" value="UniProtKB-KW"/>
</dbReference>
<dbReference type="SUPFAM" id="SSF57667">
    <property type="entry name" value="beta-beta-alpha zinc fingers"/>
    <property type="match status" value="1"/>
</dbReference>
<dbReference type="PROSITE" id="PS50157">
    <property type="entry name" value="ZINC_FINGER_C2H2_2"/>
    <property type="match status" value="2"/>
</dbReference>
<dbReference type="FunFam" id="3.30.160.60:FF:000690">
    <property type="entry name" value="Zinc finger protein 354C"/>
    <property type="match status" value="1"/>
</dbReference>
<dbReference type="Pfam" id="PF00096">
    <property type="entry name" value="zf-C2H2"/>
    <property type="match status" value="1"/>
</dbReference>
<evidence type="ECO:0000256" key="3">
    <source>
        <dbReference type="ARBA" id="ARBA00022737"/>
    </source>
</evidence>
<dbReference type="AlphaFoldDB" id="A0A9P4MXY4"/>
<evidence type="ECO:0000256" key="1">
    <source>
        <dbReference type="ARBA" id="ARBA00004123"/>
    </source>
</evidence>